<keyword evidence="4" id="KW-0131">Cell cycle</keyword>
<feature type="region of interest" description="Disordered" evidence="3">
    <location>
        <begin position="395"/>
        <end position="414"/>
    </location>
</feature>
<evidence type="ECO:0000256" key="2">
    <source>
        <dbReference type="ARBA" id="ARBA00022840"/>
    </source>
</evidence>
<gene>
    <name evidence="4" type="ORF">EV666_103140</name>
</gene>
<comment type="caution">
    <text evidence="4">The sequence shown here is derived from an EMBL/GenBank/DDBJ whole genome shotgun (WGS) entry which is preliminary data.</text>
</comment>
<organism evidence="4 5">
    <name type="scientific">Camelimonas lactis</name>
    <dbReference type="NCBI Taxonomy" id="659006"/>
    <lineage>
        <taxon>Bacteria</taxon>
        <taxon>Pseudomonadati</taxon>
        <taxon>Pseudomonadota</taxon>
        <taxon>Alphaproteobacteria</taxon>
        <taxon>Hyphomicrobiales</taxon>
        <taxon>Chelatococcaceae</taxon>
        <taxon>Camelimonas</taxon>
    </lineage>
</organism>
<dbReference type="EMBL" id="SLWL01000003">
    <property type="protein sequence ID" value="TCO14632.1"/>
    <property type="molecule type" value="Genomic_DNA"/>
</dbReference>
<dbReference type="PANTHER" id="PTHR12169:SF6">
    <property type="entry name" value="AFG1-LIKE ATPASE"/>
    <property type="match status" value="1"/>
</dbReference>
<dbReference type="GO" id="GO:0005524">
    <property type="term" value="F:ATP binding"/>
    <property type="evidence" value="ECO:0007669"/>
    <property type="project" value="UniProtKB-KW"/>
</dbReference>
<accession>A0A4R2GVH4</accession>
<protein>
    <submittedName>
        <fullName evidence="4">Cell division protein ZapE</fullName>
    </submittedName>
</protein>
<proteinExistence type="predicted"/>
<dbReference type="Gene3D" id="3.40.50.300">
    <property type="entry name" value="P-loop containing nucleotide triphosphate hydrolases"/>
    <property type="match status" value="1"/>
</dbReference>
<reference evidence="4 5" key="1">
    <citation type="submission" date="2019-03" db="EMBL/GenBank/DDBJ databases">
        <title>Genomic Encyclopedia of Type Strains, Phase IV (KMG-IV): sequencing the most valuable type-strain genomes for metagenomic binning, comparative biology and taxonomic classification.</title>
        <authorList>
            <person name="Goeker M."/>
        </authorList>
    </citation>
    <scope>NUCLEOTIDE SEQUENCE [LARGE SCALE GENOMIC DNA]</scope>
    <source>
        <strain evidence="4 5">DSM 22958</strain>
    </source>
</reference>
<evidence type="ECO:0000313" key="4">
    <source>
        <dbReference type="EMBL" id="TCO14632.1"/>
    </source>
</evidence>
<dbReference type="Proteomes" id="UP000294881">
    <property type="component" value="Unassembled WGS sequence"/>
</dbReference>
<dbReference type="GO" id="GO:0051301">
    <property type="term" value="P:cell division"/>
    <property type="evidence" value="ECO:0007669"/>
    <property type="project" value="UniProtKB-KW"/>
</dbReference>
<evidence type="ECO:0000313" key="5">
    <source>
        <dbReference type="Proteomes" id="UP000294881"/>
    </source>
</evidence>
<keyword evidence="2" id="KW-0067">ATP-binding</keyword>
<dbReference type="SUPFAM" id="SSF52540">
    <property type="entry name" value="P-loop containing nucleoside triphosphate hydrolases"/>
    <property type="match status" value="1"/>
</dbReference>
<evidence type="ECO:0000256" key="3">
    <source>
        <dbReference type="SAM" id="MobiDB-lite"/>
    </source>
</evidence>
<dbReference type="NCBIfam" id="NF040713">
    <property type="entry name" value="ZapE"/>
    <property type="match status" value="1"/>
</dbReference>
<keyword evidence="1" id="KW-0547">Nucleotide-binding</keyword>
<dbReference type="AlphaFoldDB" id="A0A4R2GVH4"/>
<keyword evidence="5" id="KW-1185">Reference proteome</keyword>
<dbReference type="InterPro" id="IPR005654">
    <property type="entry name" value="ATPase_AFG1-like"/>
</dbReference>
<dbReference type="InterPro" id="IPR027417">
    <property type="entry name" value="P-loop_NTPase"/>
</dbReference>
<sequence>MGVQSASAMARRDGSGKVQARYDALVASEAIERDPAQEMLVREFDALLERMETGAVQGSGGLLGRLFGRKPPAPAPLRGLYIWGLVGRGKTMLMDLFFEEIAIDRKRRAHFHEFMADAHDRIFAFRQQVKDGRTKDVDPIPVVAAELASEARLLCFDEFTVTDIADAMILGRLFKAMFSHGVIVVATSNVEPHRLYENGLNRGLFLPFIDLITAHMDVVQLDSRTDFRLEKLAGARVFHTPANEGAHAALRDAFRRLSGMAHGRAVTLTVKGHRVSVPEAGPGVGRFDFDDLCARAYGASDYRAIAENFHTVIIENIPVMAMEKRNEAKRFITLIDTLYEYRVKLLASAQAQPTALYTATSGREAFEFDRTVSRLIEMQSEAYLALPYGRPTDLGDLTNPEEADVGADAEGSVR</sequence>
<dbReference type="GO" id="GO:0005737">
    <property type="term" value="C:cytoplasm"/>
    <property type="evidence" value="ECO:0007669"/>
    <property type="project" value="TreeGrafter"/>
</dbReference>
<keyword evidence="4" id="KW-0132">Cell division</keyword>
<evidence type="ECO:0000256" key="1">
    <source>
        <dbReference type="ARBA" id="ARBA00022741"/>
    </source>
</evidence>
<name>A0A4R2GVH4_9HYPH</name>
<dbReference type="GO" id="GO:0016887">
    <property type="term" value="F:ATP hydrolysis activity"/>
    <property type="evidence" value="ECO:0007669"/>
    <property type="project" value="InterPro"/>
</dbReference>
<dbReference type="PANTHER" id="PTHR12169">
    <property type="entry name" value="ATPASE N2B"/>
    <property type="match status" value="1"/>
</dbReference>
<dbReference type="Pfam" id="PF03969">
    <property type="entry name" value="AFG1_ATPase"/>
    <property type="match status" value="1"/>
</dbReference>